<evidence type="ECO:0000313" key="6">
    <source>
        <dbReference type="EMBL" id="KAF2494984.1"/>
    </source>
</evidence>
<dbReference type="AlphaFoldDB" id="A0A6A6QS66"/>
<keyword evidence="7" id="KW-1185">Reference proteome</keyword>
<evidence type="ECO:0000256" key="3">
    <source>
        <dbReference type="ARBA" id="ARBA00022833"/>
    </source>
</evidence>
<dbReference type="Proteomes" id="UP000799750">
    <property type="component" value="Unassembled WGS sequence"/>
</dbReference>
<evidence type="ECO:0000313" key="7">
    <source>
        <dbReference type="Proteomes" id="UP000799750"/>
    </source>
</evidence>
<keyword evidence="4" id="KW-0456">Lyase</keyword>
<dbReference type="OrthoDB" id="406544at2759"/>
<reference evidence="6" key="1">
    <citation type="journal article" date="2020" name="Stud. Mycol.">
        <title>101 Dothideomycetes genomes: a test case for predicting lifestyles and emergence of pathogens.</title>
        <authorList>
            <person name="Haridas S."/>
            <person name="Albert R."/>
            <person name="Binder M."/>
            <person name="Bloem J."/>
            <person name="Labutti K."/>
            <person name="Salamov A."/>
            <person name="Andreopoulos B."/>
            <person name="Baker S."/>
            <person name="Barry K."/>
            <person name="Bills G."/>
            <person name="Bluhm B."/>
            <person name="Cannon C."/>
            <person name="Castanera R."/>
            <person name="Culley D."/>
            <person name="Daum C."/>
            <person name="Ezra D."/>
            <person name="Gonzalez J."/>
            <person name="Henrissat B."/>
            <person name="Kuo A."/>
            <person name="Liang C."/>
            <person name="Lipzen A."/>
            <person name="Lutzoni F."/>
            <person name="Magnuson J."/>
            <person name="Mondo S."/>
            <person name="Nolan M."/>
            <person name="Ohm R."/>
            <person name="Pangilinan J."/>
            <person name="Park H.-J."/>
            <person name="Ramirez L."/>
            <person name="Alfaro M."/>
            <person name="Sun H."/>
            <person name="Tritt A."/>
            <person name="Yoshinaga Y."/>
            <person name="Zwiers L.-H."/>
            <person name="Turgeon B."/>
            <person name="Goodwin S."/>
            <person name="Spatafora J."/>
            <person name="Crous P."/>
            <person name="Grigoriev I."/>
        </authorList>
    </citation>
    <scope>NUCLEOTIDE SEQUENCE</scope>
    <source>
        <strain evidence="6">CBS 269.34</strain>
    </source>
</reference>
<dbReference type="GO" id="GO:0016846">
    <property type="term" value="F:carbon-sulfur lyase activity"/>
    <property type="evidence" value="ECO:0007669"/>
    <property type="project" value="InterPro"/>
</dbReference>
<dbReference type="SUPFAM" id="SSF51316">
    <property type="entry name" value="Mss4-like"/>
    <property type="match status" value="1"/>
</dbReference>
<evidence type="ECO:0000256" key="2">
    <source>
        <dbReference type="ARBA" id="ARBA00022723"/>
    </source>
</evidence>
<dbReference type="PANTHER" id="PTHR33337:SF40">
    <property type="entry name" value="CENP-V_GFA DOMAIN-CONTAINING PROTEIN-RELATED"/>
    <property type="match status" value="1"/>
</dbReference>
<dbReference type="InterPro" id="IPR011057">
    <property type="entry name" value="Mss4-like_sf"/>
</dbReference>
<proteinExistence type="inferred from homology"/>
<evidence type="ECO:0000256" key="4">
    <source>
        <dbReference type="ARBA" id="ARBA00023239"/>
    </source>
</evidence>
<name>A0A6A6QS66_9PEZI</name>
<keyword evidence="3" id="KW-0862">Zinc</keyword>
<evidence type="ECO:0000256" key="1">
    <source>
        <dbReference type="ARBA" id="ARBA00005495"/>
    </source>
</evidence>
<accession>A0A6A6QS66</accession>
<dbReference type="Gene3D" id="3.90.1590.10">
    <property type="entry name" value="glutathione-dependent formaldehyde- activating enzyme (gfa)"/>
    <property type="match status" value="1"/>
</dbReference>
<dbReference type="InterPro" id="IPR006913">
    <property type="entry name" value="CENP-V/GFA"/>
</dbReference>
<protein>
    <submittedName>
        <fullName evidence="6">DUF636 domain protein</fullName>
    </submittedName>
</protein>
<organism evidence="6 7">
    <name type="scientific">Lophium mytilinum</name>
    <dbReference type="NCBI Taxonomy" id="390894"/>
    <lineage>
        <taxon>Eukaryota</taxon>
        <taxon>Fungi</taxon>
        <taxon>Dikarya</taxon>
        <taxon>Ascomycota</taxon>
        <taxon>Pezizomycotina</taxon>
        <taxon>Dothideomycetes</taxon>
        <taxon>Pleosporomycetidae</taxon>
        <taxon>Mytilinidiales</taxon>
        <taxon>Mytilinidiaceae</taxon>
        <taxon>Lophium</taxon>
    </lineage>
</organism>
<keyword evidence="2" id="KW-0479">Metal-binding</keyword>
<dbReference type="Pfam" id="PF04828">
    <property type="entry name" value="GFA"/>
    <property type="match status" value="1"/>
</dbReference>
<dbReference type="EMBL" id="MU004190">
    <property type="protein sequence ID" value="KAF2494984.1"/>
    <property type="molecule type" value="Genomic_DNA"/>
</dbReference>
<feature type="domain" description="CENP-V/GFA" evidence="5">
    <location>
        <begin position="9"/>
        <end position="140"/>
    </location>
</feature>
<dbReference type="PANTHER" id="PTHR33337">
    <property type="entry name" value="GFA DOMAIN-CONTAINING PROTEIN"/>
    <property type="match status" value="1"/>
</dbReference>
<dbReference type="PROSITE" id="PS51891">
    <property type="entry name" value="CENP_V_GFA"/>
    <property type="match status" value="1"/>
</dbReference>
<comment type="similarity">
    <text evidence="1">Belongs to the Gfa family.</text>
</comment>
<gene>
    <name evidence="6" type="ORF">BU16DRAFT_527893</name>
</gene>
<dbReference type="GO" id="GO:0046872">
    <property type="term" value="F:metal ion binding"/>
    <property type="evidence" value="ECO:0007669"/>
    <property type="project" value="UniProtKB-KW"/>
</dbReference>
<evidence type="ECO:0000259" key="5">
    <source>
        <dbReference type="PROSITE" id="PS51891"/>
    </source>
</evidence>
<sequence length="148" mass="15893">MSTATHSTQTGSCQCGAVSYNLTGTPLSSFLCHCTNCRKFTGSTYQANAMYAGRDSLVVTKGKDNLSVCAYNNTTSGNTIRRHFCKTCGSPLFIYPDANAGIVVVMSGGLDDPAAFAPTRECFVKDRLAWVTPIEAAQFETVQSLPRK</sequence>